<accession>A0A1W6K1H3</accession>
<dbReference type="GO" id="GO:0051539">
    <property type="term" value="F:4 iron, 4 sulfur cluster binding"/>
    <property type="evidence" value="ECO:0007669"/>
    <property type="project" value="UniProtKB-UniRule"/>
</dbReference>
<dbReference type="KEGG" id="aman:B6F84_09995"/>
<evidence type="ECO:0000313" key="2">
    <source>
        <dbReference type="EMBL" id="ARM76322.1"/>
    </source>
</evidence>
<name>A0A1W6K1H3_9CREN</name>
<keyword evidence="1" id="KW-0408">Iron</keyword>
<dbReference type="CDD" id="cd06560">
    <property type="entry name" value="PriL"/>
    <property type="match status" value="1"/>
</dbReference>
<feature type="binding site" evidence="1">
    <location>
        <position position="291"/>
    </location>
    <ligand>
        <name>[4Fe-4S] cluster</name>
        <dbReference type="ChEBI" id="CHEBI:49883"/>
    </ligand>
</feature>
<proteinExistence type="inferred from homology"/>
<feature type="binding site" evidence="1">
    <location>
        <position position="282"/>
    </location>
    <ligand>
        <name>[4Fe-4S] cluster</name>
        <dbReference type="ChEBI" id="CHEBI:49883"/>
    </ligand>
</feature>
<comment type="cofactor">
    <cofactor evidence="1">
        <name>[4Fe-4S] cluster</name>
        <dbReference type="ChEBI" id="CHEBI:49883"/>
    </cofactor>
    <text evidence="1">Binds 1 [4Fe-4S] cluster.</text>
</comment>
<dbReference type="GO" id="GO:0003899">
    <property type="term" value="F:DNA-directed RNA polymerase activity"/>
    <property type="evidence" value="ECO:0007669"/>
    <property type="project" value="InterPro"/>
</dbReference>
<feature type="binding site" evidence="1">
    <location>
        <position position="218"/>
    </location>
    <ligand>
        <name>[4Fe-4S] cluster</name>
        <dbReference type="ChEBI" id="CHEBI:49883"/>
    </ligand>
</feature>
<keyword evidence="1" id="KW-0411">Iron-sulfur</keyword>
<keyword evidence="1" id="KW-0639">Primosome</keyword>
<evidence type="ECO:0000313" key="3">
    <source>
        <dbReference type="Proteomes" id="UP000193404"/>
    </source>
</evidence>
<evidence type="ECO:0000256" key="1">
    <source>
        <dbReference type="HAMAP-Rule" id="MF_00701"/>
    </source>
</evidence>
<dbReference type="GO" id="GO:0006269">
    <property type="term" value="P:DNA replication, synthesis of primer"/>
    <property type="evidence" value="ECO:0007669"/>
    <property type="project" value="UniProtKB-UniRule"/>
</dbReference>
<comment type="function">
    <text evidence="1">Regulatory subunit of DNA primase, an RNA polymerase that catalyzes the synthesis of short RNA molecules used as primers for DNA polymerase during DNA replication. Stabilizes and modulates the activity of the small subunit, increasing the rate of DNA synthesis, and conferring RNA synthesis capability. The DNA polymerase activity may enable DNA primase to also catalyze primer extension after primer synthesis. May also play a role in DNA repair.</text>
</comment>
<dbReference type="AlphaFoldDB" id="A0A1W6K1H3"/>
<feature type="binding site" evidence="1">
    <location>
        <position position="295"/>
    </location>
    <ligand>
        <name>[4Fe-4S] cluster</name>
        <dbReference type="ChEBI" id="CHEBI:49883"/>
    </ligand>
</feature>
<dbReference type="GO" id="GO:0046872">
    <property type="term" value="F:metal ion binding"/>
    <property type="evidence" value="ECO:0007669"/>
    <property type="project" value="UniProtKB-KW"/>
</dbReference>
<comment type="similarity">
    <text evidence="1">Belongs to the eukaryotic-type primase large subunit family.</text>
</comment>
<sequence length="312" mass="36396">MEKLTSIDYNKYPFMKKLSDIIDKNITIYDMLSENSTPLKDAKDRINKILKDEDIQDFRTYSFPYLVFYSELIILSILGDKKIIGKVVRKEAKLFSEEISKEPDDVFDTILNFLKINVEKKEISYHIQKGRKISLCYRIHFIDYLKATKNFKDNQYMSLSMQILDKGYVYLNKNTLKLLIREQIYEYITNLIRPISLSEIPESIKDLIFLKRKTTPPCIEAIMHKQNKSIEELKIISTYMIDIGASTDSISTFLKNNGIATPEDIINKLSGNRKSKYIVYSCDIMKKMNLCVSNCGVKNPLELYFGKLDITK</sequence>
<organism evidence="2 3">
    <name type="scientific">Acidianus manzaensis</name>
    <dbReference type="NCBI Taxonomy" id="282676"/>
    <lineage>
        <taxon>Archaea</taxon>
        <taxon>Thermoproteota</taxon>
        <taxon>Thermoprotei</taxon>
        <taxon>Sulfolobales</taxon>
        <taxon>Sulfolobaceae</taxon>
        <taxon>Acidianus</taxon>
    </lineage>
</organism>
<protein>
    <recommendedName>
        <fullName evidence="1">DNA primase large subunit PriL</fullName>
    </recommendedName>
</protein>
<reference evidence="2 3" key="1">
    <citation type="submission" date="2017-03" db="EMBL/GenBank/DDBJ databases">
        <title>Sulfur activation and transportation mechanism of thermophilic Archaea Acidianus manzaensis YN-25.</title>
        <authorList>
            <person name="Ma Y."/>
            <person name="Yang Y."/>
            <person name="Xia J."/>
        </authorList>
    </citation>
    <scope>NUCLEOTIDE SEQUENCE [LARGE SCALE GENOMIC DNA]</scope>
    <source>
        <strain evidence="2 3">YN-25</strain>
    </source>
</reference>
<dbReference type="InterPro" id="IPR023642">
    <property type="entry name" value="DNA_primase_lsu_PriL"/>
</dbReference>
<keyword evidence="3" id="KW-1185">Reference proteome</keyword>
<dbReference type="Pfam" id="PF26466">
    <property type="entry name" value="DNA_primase_lrg_N"/>
    <property type="match status" value="1"/>
</dbReference>
<dbReference type="Proteomes" id="UP000193404">
    <property type="component" value="Chromosome"/>
</dbReference>
<dbReference type="EMBL" id="CP020477">
    <property type="protein sequence ID" value="ARM76322.1"/>
    <property type="molecule type" value="Genomic_DNA"/>
</dbReference>
<dbReference type="SUPFAM" id="SSF140914">
    <property type="entry name" value="PriB N-terminal domain-like"/>
    <property type="match status" value="1"/>
</dbReference>
<dbReference type="HAMAP" id="MF_00701">
    <property type="entry name" value="DNA_primase_lrg_arc"/>
    <property type="match status" value="1"/>
</dbReference>
<keyword evidence="1" id="KW-0479">Metal-binding</keyword>
<keyword evidence="1" id="KW-0235">DNA replication</keyword>
<keyword evidence="1" id="KW-0004">4Fe-4S</keyword>
<dbReference type="GO" id="GO:1990077">
    <property type="term" value="C:primosome complex"/>
    <property type="evidence" value="ECO:0007669"/>
    <property type="project" value="UniProtKB-KW"/>
</dbReference>
<dbReference type="STRING" id="282676.B6F84_09995"/>
<gene>
    <name evidence="1" type="primary">priL</name>
    <name evidence="2" type="ORF">B6F84_09995</name>
</gene>
<comment type="subunit">
    <text evidence="1">Heterodimer of a small subunit (PriS) and a large subunit (PriL).</text>
</comment>